<comment type="function">
    <text evidence="7">Involved in the lipid remodeling steps of GPI-anchor maturation.</text>
</comment>
<feature type="transmembrane region" description="Helical" evidence="7">
    <location>
        <begin position="166"/>
        <end position="184"/>
    </location>
</feature>
<feature type="transmembrane region" description="Helical" evidence="7">
    <location>
        <begin position="81"/>
        <end position="101"/>
    </location>
</feature>
<dbReference type="GO" id="GO:0005789">
    <property type="term" value="C:endoplasmic reticulum membrane"/>
    <property type="evidence" value="ECO:0007669"/>
    <property type="project" value="TreeGrafter"/>
</dbReference>
<keyword evidence="2 7" id="KW-0337">GPI-anchor biosynthesis</keyword>
<dbReference type="OrthoDB" id="1924347at2759"/>
<dbReference type="AlphaFoldDB" id="A0A6A4R1G4"/>
<evidence type="ECO:0000256" key="6">
    <source>
        <dbReference type="ARBA" id="ARBA00023136"/>
    </source>
</evidence>
<dbReference type="GO" id="GO:0000139">
    <property type="term" value="C:Golgi membrane"/>
    <property type="evidence" value="ECO:0007669"/>
    <property type="project" value="UniProtKB-SubCell"/>
</dbReference>
<protein>
    <recommendedName>
        <fullName evidence="7">Post-GPI attachment to proteins factor 3</fullName>
    </recommendedName>
</protein>
<keyword evidence="4" id="KW-0732">Signal</keyword>
<feature type="transmembrane region" description="Helical" evidence="7">
    <location>
        <begin position="138"/>
        <end position="154"/>
    </location>
</feature>
<dbReference type="GO" id="GO:0016788">
    <property type="term" value="F:hydrolase activity, acting on ester bonds"/>
    <property type="evidence" value="ECO:0007669"/>
    <property type="project" value="TreeGrafter"/>
</dbReference>
<evidence type="ECO:0000313" key="8">
    <source>
        <dbReference type="EMBL" id="KAE9620825.1"/>
    </source>
</evidence>
<evidence type="ECO:0000256" key="5">
    <source>
        <dbReference type="ARBA" id="ARBA00022989"/>
    </source>
</evidence>
<sequence>MVHARTTLFTMEKWDCQGDCRYYCMLDREKEKELLNQGPVKYHDVDLTEKLDYSSAVALLGYSLLVAILRSFNIRDEATRVMVAAPLIAFVTTHIMFINFYKLDYGWNMIVCVVIAVTQLAFWAVWGGVSRHPSRWKLWLVVFAGGLAMLLEIYDFPPYEGFLDVHALWHAATVPLTYIWWSFIRDDAEFRAADLVKKAK</sequence>
<evidence type="ECO:0000256" key="7">
    <source>
        <dbReference type="RuleBase" id="RU365066"/>
    </source>
</evidence>
<evidence type="ECO:0000313" key="9">
    <source>
        <dbReference type="Proteomes" id="UP000447434"/>
    </source>
</evidence>
<dbReference type="InterPro" id="IPR007217">
    <property type="entry name" value="Per1-like"/>
</dbReference>
<keyword evidence="3 7" id="KW-0812">Transmembrane</keyword>
<accession>A0A6A4R1G4</accession>
<proteinExistence type="inferred from homology"/>
<keyword evidence="7" id="KW-0333">Golgi apparatus</keyword>
<evidence type="ECO:0000256" key="4">
    <source>
        <dbReference type="ARBA" id="ARBA00022729"/>
    </source>
</evidence>
<comment type="similarity">
    <text evidence="7">Belongs to the PGAP3 family.</text>
</comment>
<evidence type="ECO:0000256" key="1">
    <source>
        <dbReference type="ARBA" id="ARBA00004127"/>
    </source>
</evidence>
<organism evidence="8 9">
    <name type="scientific">Lupinus albus</name>
    <name type="common">White lupine</name>
    <name type="synonym">Lupinus termis</name>
    <dbReference type="NCBI Taxonomy" id="3870"/>
    <lineage>
        <taxon>Eukaryota</taxon>
        <taxon>Viridiplantae</taxon>
        <taxon>Streptophyta</taxon>
        <taxon>Embryophyta</taxon>
        <taxon>Tracheophyta</taxon>
        <taxon>Spermatophyta</taxon>
        <taxon>Magnoliopsida</taxon>
        <taxon>eudicotyledons</taxon>
        <taxon>Gunneridae</taxon>
        <taxon>Pentapetalae</taxon>
        <taxon>rosids</taxon>
        <taxon>fabids</taxon>
        <taxon>Fabales</taxon>
        <taxon>Fabaceae</taxon>
        <taxon>Papilionoideae</taxon>
        <taxon>50 kb inversion clade</taxon>
        <taxon>genistoids sensu lato</taxon>
        <taxon>core genistoids</taxon>
        <taxon>Genisteae</taxon>
        <taxon>Lupinus</taxon>
    </lineage>
</organism>
<comment type="subcellular location">
    <subcellularLocation>
        <location evidence="1">Endomembrane system</location>
        <topology evidence="1">Multi-pass membrane protein</topology>
    </subcellularLocation>
    <subcellularLocation>
        <location evidence="7">Golgi apparatus membrane</location>
        <topology evidence="7">Multi-pass membrane protein</topology>
    </subcellularLocation>
</comment>
<dbReference type="Pfam" id="PF04080">
    <property type="entry name" value="Per1"/>
    <property type="match status" value="1"/>
</dbReference>
<feature type="transmembrane region" description="Helical" evidence="7">
    <location>
        <begin position="51"/>
        <end position="69"/>
    </location>
</feature>
<dbReference type="PANTHER" id="PTHR13148:SF0">
    <property type="entry name" value="POST-GPI ATTACHMENT TO PROTEINS FACTOR 3"/>
    <property type="match status" value="1"/>
</dbReference>
<name>A0A6A4R1G4_LUPAL</name>
<comment type="caution">
    <text evidence="8">The sequence shown here is derived from an EMBL/GenBank/DDBJ whole genome shotgun (WGS) entry which is preliminary data.</text>
</comment>
<reference evidence="9" key="1">
    <citation type="journal article" date="2020" name="Nat. Commun.">
        <title>Genome sequence of the cluster root forming white lupin.</title>
        <authorList>
            <person name="Hufnagel B."/>
            <person name="Marques A."/>
            <person name="Soriano A."/>
            <person name="Marques L."/>
            <person name="Divol F."/>
            <person name="Doumas P."/>
            <person name="Sallet E."/>
            <person name="Mancinotti D."/>
            <person name="Carrere S."/>
            <person name="Marande W."/>
            <person name="Arribat S."/>
            <person name="Keller J."/>
            <person name="Huneau C."/>
            <person name="Blein T."/>
            <person name="Aime D."/>
            <person name="Laguerre M."/>
            <person name="Taylor J."/>
            <person name="Schubert V."/>
            <person name="Nelson M."/>
            <person name="Geu-Flores F."/>
            <person name="Crespi M."/>
            <person name="Gallardo-Guerrero K."/>
            <person name="Delaux P.-M."/>
            <person name="Salse J."/>
            <person name="Berges H."/>
            <person name="Guyot R."/>
            <person name="Gouzy J."/>
            <person name="Peret B."/>
        </authorList>
    </citation>
    <scope>NUCLEOTIDE SEQUENCE [LARGE SCALE GENOMIC DNA]</scope>
    <source>
        <strain evidence="9">cv. Amiga</strain>
    </source>
</reference>
<dbReference type="Proteomes" id="UP000447434">
    <property type="component" value="Chromosome 1"/>
</dbReference>
<comment type="caution">
    <text evidence="7">Lacks conserved residue(s) required for the propagation of feature annotation.</text>
</comment>
<gene>
    <name evidence="8" type="ORF">Lalb_Chr01g0007151</name>
</gene>
<keyword evidence="5 7" id="KW-1133">Transmembrane helix</keyword>
<evidence type="ECO:0000256" key="2">
    <source>
        <dbReference type="ARBA" id="ARBA00022502"/>
    </source>
</evidence>
<evidence type="ECO:0000256" key="3">
    <source>
        <dbReference type="ARBA" id="ARBA00022692"/>
    </source>
</evidence>
<keyword evidence="9" id="KW-1185">Reference proteome</keyword>
<dbReference type="PANTHER" id="PTHR13148">
    <property type="entry name" value="PER1-RELATED"/>
    <property type="match status" value="1"/>
</dbReference>
<keyword evidence="6 7" id="KW-0472">Membrane</keyword>
<dbReference type="EMBL" id="WOCE01000001">
    <property type="protein sequence ID" value="KAE9620825.1"/>
    <property type="molecule type" value="Genomic_DNA"/>
</dbReference>
<feature type="transmembrane region" description="Helical" evidence="7">
    <location>
        <begin position="107"/>
        <end position="126"/>
    </location>
</feature>
<dbReference type="GO" id="GO:0006506">
    <property type="term" value="P:GPI anchor biosynthetic process"/>
    <property type="evidence" value="ECO:0007669"/>
    <property type="project" value="UniProtKB-KW"/>
</dbReference>